<dbReference type="InterPro" id="IPR002052">
    <property type="entry name" value="DNA_methylase_N6_adenine_CS"/>
</dbReference>
<accession>A0A371JBQ6</accession>
<keyword evidence="6" id="KW-1185">Reference proteome</keyword>
<dbReference type="OrthoDB" id="9800596at2"/>
<dbReference type="GO" id="GO:0008168">
    <property type="term" value="F:methyltransferase activity"/>
    <property type="evidence" value="ECO:0007669"/>
    <property type="project" value="UniProtKB-KW"/>
</dbReference>
<evidence type="ECO:0000313" key="6">
    <source>
        <dbReference type="Proteomes" id="UP000216411"/>
    </source>
</evidence>
<name>A0A371JBQ6_9FIRM</name>
<evidence type="ECO:0000256" key="2">
    <source>
        <dbReference type="ARBA" id="ARBA00022679"/>
    </source>
</evidence>
<dbReference type="InterPro" id="IPR029063">
    <property type="entry name" value="SAM-dependent_MTases_sf"/>
</dbReference>
<dbReference type="SUPFAM" id="SSF53335">
    <property type="entry name" value="S-adenosyl-L-methionine-dependent methyltransferases"/>
    <property type="match status" value="1"/>
</dbReference>
<keyword evidence="1 5" id="KW-0489">Methyltransferase</keyword>
<dbReference type="PROSITE" id="PS00092">
    <property type="entry name" value="N6_MTASE"/>
    <property type="match status" value="1"/>
</dbReference>
<evidence type="ECO:0000256" key="3">
    <source>
        <dbReference type="ARBA" id="ARBA00022691"/>
    </source>
</evidence>
<keyword evidence="3" id="KW-0949">S-adenosyl-L-methionine</keyword>
<dbReference type="Gene3D" id="3.40.50.150">
    <property type="entry name" value="Vaccinia Virus protein VP39"/>
    <property type="match status" value="1"/>
</dbReference>
<dbReference type="EMBL" id="NOKA02000046">
    <property type="protein sequence ID" value="RDY30182.1"/>
    <property type="molecule type" value="Genomic_DNA"/>
</dbReference>
<dbReference type="GO" id="GO:0032259">
    <property type="term" value="P:methylation"/>
    <property type="evidence" value="ECO:0007669"/>
    <property type="project" value="UniProtKB-KW"/>
</dbReference>
<dbReference type="PANTHER" id="PTHR12829:SF7">
    <property type="entry name" value="N6-ADENOSINE-METHYLTRANSFERASE CATALYTIC SUBUNIT"/>
    <property type="match status" value="1"/>
</dbReference>
<dbReference type="GO" id="GO:0003676">
    <property type="term" value="F:nucleic acid binding"/>
    <property type="evidence" value="ECO:0007669"/>
    <property type="project" value="InterPro"/>
</dbReference>
<organism evidence="5 6">
    <name type="scientific">Lachnotalea glycerini</name>
    <dbReference type="NCBI Taxonomy" id="1763509"/>
    <lineage>
        <taxon>Bacteria</taxon>
        <taxon>Bacillati</taxon>
        <taxon>Bacillota</taxon>
        <taxon>Clostridia</taxon>
        <taxon>Lachnospirales</taxon>
        <taxon>Lachnospiraceae</taxon>
        <taxon>Lachnotalea</taxon>
    </lineage>
</organism>
<dbReference type="AlphaFoldDB" id="A0A371JBQ6"/>
<dbReference type="PROSITE" id="PS51143">
    <property type="entry name" value="MT_A70"/>
    <property type="match status" value="1"/>
</dbReference>
<comment type="similarity">
    <text evidence="4">Belongs to the MT-A70-like family.</text>
</comment>
<dbReference type="InterPro" id="IPR007757">
    <property type="entry name" value="MT-A70-like"/>
</dbReference>
<dbReference type="Pfam" id="PF05063">
    <property type="entry name" value="MT-A70"/>
    <property type="match status" value="1"/>
</dbReference>
<evidence type="ECO:0000313" key="5">
    <source>
        <dbReference type="EMBL" id="RDY30182.1"/>
    </source>
</evidence>
<protein>
    <submittedName>
        <fullName evidence="5">DNA methyltransferase</fullName>
    </submittedName>
</protein>
<sequence length="186" mass="22130">MKVDIYKSNKKYDIIYTDPPWKQGKGGKKKVRPNSSGGELDYPTMSLQDIKELHKNVFDNLTRDNHNVFMWTIDKYLIETEQFMKELGYTMHARIVWHKVTGMAPAFTVRYTNEYLLWFYKKGKILMLDDDVRGKYSTLITEKVERHSQKPKAAYLMLEDMFKKSTKLELFARSYRDGWDCWGNEV</sequence>
<evidence type="ECO:0000256" key="1">
    <source>
        <dbReference type="ARBA" id="ARBA00022603"/>
    </source>
</evidence>
<dbReference type="Proteomes" id="UP000216411">
    <property type="component" value="Unassembled WGS sequence"/>
</dbReference>
<reference evidence="5 6" key="1">
    <citation type="journal article" date="2017" name="Genome Announc.">
        <title>Draft Genome Sequence of a Sporulating and Motile Strain of Lachnotalea glycerini Isolated from Water in Quebec City, Canada.</title>
        <authorList>
            <person name="Maheux A.F."/>
            <person name="Boudreau D.K."/>
            <person name="Berube E."/>
            <person name="Boissinot M."/>
            <person name="Raymond F."/>
            <person name="Brodeur S."/>
            <person name="Corbeil J."/>
            <person name="Isabel S."/>
            <person name="Omar R.F."/>
            <person name="Bergeron M.G."/>
        </authorList>
    </citation>
    <scope>NUCLEOTIDE SEQUENCE [LARGE SCALE GENOMIC DNA]</scope>
    <source>
        <strain evidence="5 6">CCRI-19302</strain>
    </source>
</reference>
<comment type="caution">
    <text evidence="5">The sequence shown here is derived from an EMBL/GenBank/DDBJ whole genome shotgun (WGS) entry which is preliminary data.</text>
</comment>
<proteinExistence type="inferred from homology"/>
<keyword evidence="2 5" id="KW-0808">Transferase</keyword>
<dbReference type="PANTHER" id="PTHR12829">
    <property type="entry name" value="N6-ADENOSINE-METHYLTRANSFERASE"/>
    <property type="match status" value="1"/>
</dbReference>
<evidence type="ECO:0000256" key="4">
    <source>
        <dbReference type="PROSITE-ProRule" id="PRU00489"/>
    </source>
</evidence>
<gene>
    <name evidence="5" type="ORF">CG710_016160</name>
</gene>